<dbReference type="SUPFAM" id="SSF103473">
    <property type="entry name" value="MFS general substrate transporter"/>
    <property type="match status" value="1"/>
</dbReference>
<evidence type="ECO:0000256" key="3">
    <source>
        <dbReference type="ARBA" id="ARBA00022475"/>
    </source>
</evidence>
<dbReference type="RefSeq" id="WP_380826451.1">
    <property type="nucleotide sequence ID" value="NZ_JBHTCG010000007.1"/>
</dbReference>
<feature type="transmembrane region" description="Helical" evidence="8">
    <location>
        <begin position="119"/>
        <end position="139"/>
    </location>
</feature>
<evidence type="ECO:0000256" key="1">
    <source>
        <dbReference type="ARBA" id="ARBA00004651"/>
    </source>
</evidence>
<proteinExistence type="predicted"/>
<keyword evidence="4 8" id="KW-0812">Transmembrane</keyword>
<sequence length="512" mass="51323">MGIAEPDQGVIAGERGRGEGVHTAATVEASLPVRAVLREAGFRLFWTGQTISLIGSQVSLVALPLLAVLTLDAGPFEVGLLAALGRAPWLLFGLLAGALADRARRRPLLVAADLVRAAVLAWIPVAAWLGVLTVGQLYAVTFVVGTMTVLSEVAAQSFLPSLAAPAQLADGNGKLEVSRASAEAVGPGLGGVLVQAVTAPFAIVADVVSFLLSATLLGRLKVDERTGPDGAGALPGTGAGAASATGPGAGPGTIAGSIVPTAPGTPTASTSASATASTRASVAGSVAGEMREGLRFVLGHPLLRWNVLAAAVANFFGNILLAILVLYVLTELRLAPAVIGLVLGLGSLGAVLGAAVAQRLIRRAGYGPTLTAGLAVTAAGGLLLAPVDGPYALRVAWAVAALMLLLGGVPLFDVAVVTLRQLITPPRILGRANATMRFLVFGTMPLGALAGGLLGDHAGLRTAVLVAGAGLAVPVILVLVSPLARLRSHLPPSMAAFDRPSPITIPGGNNDH</sequence>
<name>A0ABW2P4X8_9ACTN</name>
<dbReference type="InterPro" id="IPR036259">
    <property type="entry name" value="MFS_trans_sf"/>
</dbReference>
<dbReference type="PANTHER" id="PTHR23513:SF6">
    <property type="entry name" value="MAJOR FACILITATOR SUPERFAMILY ASSOCIATED DOMAIN-CONTAINING PROTEIN"/>
    <property type="match status" value="1"/>
</dbReference>
<evidence type="ECO:0000256" key="6">
    <source>
        <dbReference type="ARBA" id="ARBA00023136"/>
    </source>
</evidence>
<dbReference type="Gene3D" id="1.20.1250.20">
    <property type="entry name" value="MFS general substrate transporter like domains"/>
    <property type="match status" value="1"/>
</dbReference>
<feature type="transmembrane region" description="Helical" evidence="8">
    <location>
        <begin position="334"/>
        <end position="357"/>
    </location>
</feature>
<protein>
    <submittedName>
        <fullName evidence="10">MFS transporter</fullName>
    </submittedName>
</protein>
<feature type="transmembrane region" description="Helical" evidence="8">
    <location>
        <begin position="438"/>
        <end position="454"/>
    </location>
</feature>
<evidence type="ECO:0000313" key="11">
    <source>
        <dbReference type="Proteomes" id="UP001596496"/>
    </source>
</evidence>
<dbReference type="InterPro" id="IPR020846">
    <property type="entry name" value="MFS_dom"/>
</dbReference>
<dbReference type="Proteomes" id="UP001596496">
    <property type="component" value="Unassembled WGS sequence"/>
</dbReference>
<comment type="subcellular location">
    <subcellularLocation>
        <location evidence="1">Cell membrane</location>
        <topology evidence="1">Multi-pass membrane protein</topology>
    </subcellularLocation>
</comment>
<evidence type="ECO:0000259" key="9">
    <source>
        <dbReference type="PROSITE" id="PS50850"/>
    </source>
</evidence>
<evidence type="ECO:0000313" key="10">
    <source>
        <dbReference type="EMBL" id="MFC7383055.1"/>
    </source>
</evidence>
<keyword evidence="3" id="KW-1003">Cell membrane</keyword>
<dbReference type="CDD" id="cd06173">
    <property type="entry name" value="MFS_MefA_like"/>
    <property type="match status" value="1"/>
</dbReference>
<dbReference type="InterPro" id="IPR010290">
    <property type="entry name" value="TM_effector"/>
</dbReference>
<keyword evidence="11" id="KW-1185">Reference proteome</keyword>
<feature type="region of interest" description="Disordered" evidence="7">
    <location>
        <begin position="254"/>
        <end position="276"/>
    </location>
</feature>
<feature type="transmembrane region" description="Helical" evidence="8">
    <location>
        <begin position="305"/>
        <end position="328"/>
    </location>
</feature>
<evidence type="ECO:0000256" key="2">
    <source>
        <dbReference type="ARBA" id="ARBA00022448"/>
    </source>
</evidence>
<feature type="transmembrane region" description="Helical" evidence="8">
    <location>
        <begin position="364"/>
        <end position="385"/>
    </location>
</feature>
<feature type="transmembrane region" description="Helical" evidence="8">
    <location>
        <begin position="391"/>
        <end position="417"/>
    </location>
</feature>
<feature type="transmembrane region" description="Helical" evidence="8">
    <location>
        <begin position="44"/>
        <end position="66"/>
    </location>
</feature>
<evidence type="ECO:0000256" key="5">
    <source>
        <dbReference type="ARBA" id="ARBA00022989"/>
    </source>
</evidence>
<evidence type="ECO:0000256" key="8">
    <source>
        <dbReference type="SAM" id="Phobius"/>
    </source>
</evidence>
<evidence type="ECO:0000256" key="4">
    <source>
        <dbReference type="ARBA" id="ARBA00022692"/>
    </source>
</evidence>
<dbReference type="PANTHER" id="PTHR23513">
    <property type="entry name" value="INTEGRAL MEMBRANE EFFLUX PROTEIN-RELATED"/>
    <property type="match status" value="1"/>
</dbReference>
<dbReference type="Pfam" id="PF05977">
    <property type="entry name" value="MFS_3"/>
    <property type="match status" value="2"/>
</dbReference>
<feature type="domain" description="Major facilitator superfamily (MFS) profile" evidence="9">
    <location>
        <begin position="302"/>
        <end position="512"/>
    </location>
</feature>
<organism evidence="10 11">
    <name type="scientific">Sphaerisporangium rhizosphaerae</name>
    <dbReference type="NCBI Taxonomy" id="2269375"/>
    <lineage>
        <taxon>Bacteria</taxon>
        <taxon>Bacillati</taxon>
        <taxon>Actinomycetota</taxon>
        <taxon>Actinomycetes</taxon>
        <taxon>Streptosporangiales</taxon>
        <taxon>Streptosporangiaceae</taxon>
        <taxon>Sphaerisporangium</taxon>
    </lineage>
</organism>
<keyword evidence="6 8" id="KW-0472">Membrane</keyword>
<feature type="transmembrane region" description="Helical" evidence="8">
    <location>
        <begin position="192"/>
        <end position="217"/>
    </location>
</feature>
<feature type="transmembrane region" description="Helical" evidence="8">
    <location>
        <begin position="460"/>
        <end position="484"/>
    </location>
</feature>
<gene>
    <name evidence="10" type="ORF">ACFQSB_12615</name>
</gene>
<accession>A0ABW2P4X8</accession>
<reference evidence="11" key="1">
    <citation type="journal article" date="2019" name="Int. J. Syst. Evol. Microbiol.">
        <title>The Global Catalogue of Microorganisms (GCM) 10K type strain sequencing project: providing services to taxonomists for standard genome sequencing and annotation.</title>
        <authorList>
            <consortium name="The Broad Institute Genomics Platform"/>
            <consortium name="The Broad Institute Genome Sequencing Center for Infectious Disease"/>
            <person name="Wu L."/>
            <person name="Ma J."/>
        </authorList>
    </citation>
    <scope>NUCLEOTIDE SEQUENCE [LARGE SCALE GENOMIC DNA]</scope>
    <source>
        <strain evidence="11">CECT 7649</strain>
    </source>
</reference>
<keyword evidence="2" id="KW-0813">Transport</keyword>
<dbReference type="PROSITE" id="PS50850">
    <property type="entry name" value="MFS"/>
    <property type="match status" value="1"/>
</dbReference>
<keyword evidence="5 8" id="KW-1133">Transmembrane helix</keyword>
<dbReference type="EMBL" id="JBHTCG010000007">
    <property type="protein sequence ID" value="MFC7383055.1"/>
    <property type="molecule type" value="Genomic_DNA"/>
</dbReference>
<feature type="transmembrane region" description="Helical" evidence="8">
    <location>
        <begin position="78"/>
        <end position="99"/>
    </location>
</feature>
<comment type="caution">
    <text evidence="10">The sequence shown here is derived from an EMBL/GenBank/DDBJ whole genome shotgun (WGS) entry which is preliminary data.</text>
</comment>
<evidence type="ECO:0000256" key="7">
    <source>
        <dbReference type="SAM" id="MobiDB-lite"/>
    </source>
</evidence>